<organism evidence="2 3">
    <name type="scientific">Streptomyces labedae</name>
    <dbReference type="NCBI Taxonomy" id="285569"/>
    <lineage>
        <taxon>Bacteria</taxon>
        <taxon>Bacillati</taxon>
        <taxon>Actinomycetota</taxon>
        <taxon>Actinomycetes</taxon>
        <taxon>Kitasatosporales</taxon>
        <taxon>Streptomycetaceae</taxon>
        <taxon>Streptomyces</taxon>
    </lineage>
</organism>
<name>A0ABP6QT97_9ACTN</name>
<comment type="caution">
    <text evidence="2">The sequence shown here is derived from an EMBL/GenBank/DDBJ whole genome shotgun (WGS) entry which is preliminary data.</text>
</comment>
<protein>
    <submittedName>
        <fullName evidence="2">Uncharacterized protein</fullName>
    </submittedName>
</protein>
<evidence type="ECO:0000256" key="1">
    <source>
        <dbReference type="SAM" id="MobiDB-lite"/>
    </source>
</evidence>
<dbReference type="Proteomes" id="UP001500728">
    <property type="component" value="Unassembled WGS sequence"/>
</dbReference>
<sequence length="76" mass="7494">MQALAGLGAVPSGYEDDRARTRSGAGSGAGSVPGVRTAYFGRGPREYDAGRRAEVTARAVAADATPSTAPAATSPG</sequence>
<proteinExistence type="predicted"/>
<reference evidence="3" key="1">
    <citation type="journal article" date="2019" name="Int. J. Syst. Evol. Microbiol.">
        <title>The Global Catalogue of Microorganisms (GCM) 10K type strain sequencing project: providing services to taxonomists for standard genome sequencing and annotation.</title>
        <authorList>
            <consortium name="The Broad Institute Genomics Platform"/>
            <consortium name="The Broad Institute Genome Sequencing Center for Infectious Disease"/>
            <person name="Wu L."/>
            <person name="Ma J."/>
        </authorList>
    </citation>
    <scope>NUCLEOTIDE SEQUENCE [LARGE SCALE GENOMIC DNA]</scope>
    <source>
        <strain evidence="3">JCM 9381</strain>
    </source>
</reference>
<accession>A0ABP6QT97</accession>
<keyword evidence="3" id="KW-1185">Reference proteome</keyword>
<gene>
    <name evidence="2" type="ORF">GCM10010469_10250</name>
</gene>
<dbReference type="EMBL" id="BAAAUW010000003">
    <property type="protein sequence ID" value="GAA3251077.1"/>
    <property type="molecule type" value="Genomic_DNA"/>
</dbReference>
<feature type="region of interest" description="Disordered" evidence="1">
    <location>
        <begin position="1"/>
        <end position="43"/>
    </location>
</feature>
<evidence type="ECO:0000313" key="3">
    <source>
        <dbReference type="Proteomes" id="UP001500728"/>
    </source>
</evidence>
<evidence type="ECO:0000313" key="2">
    <source>
        <dbReference type="EMBL" id="GAA3251077.1"/>
    </source>
</evidence>